<accession>A0A8X6LZL5</accession>
<dbReference type="GO" id="GO:0006897">
    <property type="term" value="P:endocytosis"/>
    <property type="evidence" value="ECO:0007669"/>
    <property type="project" value="TreeGrafter"/>
</dbReference>
<dbReference type="GO" id="GO:0008104">
    <property type="term" value="P:intracellular protein localization"/>
    <property type="evidence" value="ECO:0007669"/>
    <property type="project" value="TreeGrafter"/>
</dbReference>
<proteinExistence type="predicted"/>
<keyword evidence="2" id="KW-1185">Reference proteome</keyword>
<evidence type="ECO:0000313" key="2">
    <source>
        <dbReference type="Proteomes" id="UP000887116"/>
    </source>
</evidence>
<organism evidence="1 2">
    <name type="scientific">Trichonephila clavata</name>
    <name type="common">Joro spider</name>
    <name type="synonym">Nephila clavata</name>
    <dbReference type="NCBI Taxonomy" id="2740835"/>
    <lineage>
        <taxon>Eukaryota</taxon>
        <taxon>Metazoa</taxon>
        <taxon>Ecdysozoa</taxon>
        <taxon>Arthropoda</taxon>
        <taxon>Chelicerata</taxon>
        <taxon>Arachnida</taxon>
        <taxon>Araneae</taxon>
        <taxon>Araneomorphae</taxon>
        <taxon>Entelegynae</taxon>
        <taxon>Araneoidea</taxon>
        <taxon>Nephilidae</taxon>
        <taxon>Trichonephila</taxon>
    </lineage>
</organism>
<dbReference type="PANTHER" id="PTHR21663">
    <property type="entry name" value="HYPOTHETICAL HEAT DOMAIN-CONTAINING"/>
    <property type="match status" value="1"/>
</dbReference>
<name>A0A8X6LZL5_TRICU</name>
<dbReference type="GO" id="GO:0030139">
    <property type="term" value="C:endocytic vesicle"/>
    <property type="evidence" value="ECO:0007669"/>
    <property type="project" value="TreeGrafter"/>
</dbReference>
<reference evidence="1" key="1">
    <citation type="submission" date="2020-07" db="EMBL/GenBank/DDBJ databases">
        <title>Multicomponent nature underlies the extraordinary mechanical properties of spider dragline silk.</title>
        <authorList>
            <person name="Kono N."/>
            <person name="Nakamura H."/>
            <person name="Mori M."/>
            <person name="Yoshida Y."/>
            <person name="Ohtoshi R."/>
            <person name="Malay A.D."/>
            <person name="Moran D.A.P."/>
            <person name="Tomita M."/>
            <person name="Numata K."/>
            <person name="Arakawa K."/>
        </authorList>
    </citation>
    <scope>NUCLEOTIDE SEQUENCE</scope>
</reference>
<comment type="caution">
    <text evidence="1">The sequence shown here is derived from an EMBL/GenBank/DDBJ whole genome shotgun (WGS) entry which is preliminary data.</text>
</comment>
<dbReference type="EMBL" id="BMAO01019017">
    <property type="protein sequence ID" value="GFR27805.1"/>
    <property type="molecule type" value="Genomic_DNA"/>
</dbReference>
<evidence type="ECO:0000313" key="1">
    <source>
        <dbReference type="EMBL" id="GFR27805.1"/>
    </source>
</evidence>
<protein>
    <submittedName>
        <fullName evidence="1">HEAT repeat-containing protein 5B</fullName>
    </submittedName>
</protein>
<dbReference type="GO" id="GO:0042147">
    <property type="term" value="P:retrograde transport, endosome to Golgi"/>
    <property type="evidence" value="ECO:0007669"/>
    <property type="project" value="TreeGrafter"/>
</dbReference>
<dbReference type="AlphaFoldDB" id="A0A8X6LZL5"/>
<sequence length="323" mass="35128">MIKGGSSVSREIRVGVTHAYVVFIQKLGGIWLENNLNTILTHLLELVANPKAVPTHVDAVYSRKCINFILQSVLGRLLGEKAQASACKELVRIIIKHVNEDSSAETSGKDNSQDTALSQHVLVCSLQQLGSLISVLDTTASSIVCDPSAGIIESVVSVLVHSSSAAQRCSDRLDALKSSPEAIAGYSAALSALLGASRNTPLGIPQNRGKMIFNVAEDLLRSASQNSRLSLQRTQAGWLMIGSVMTLGSSVVKGLLPRMMLLWKNSFPRSNKELEQERHRGDAFTWQVTLEGRAGALAGLYISNFQYFIDLDLVIYVFRTNDY</sequence>
<dbReference type="Proteomes" id="UP000887116">
    <property type="component" value="Unassembled WGS sequence"/>
</dbReference>
<dbReference type="InterPro" id="IPR040108">
    <property type="entry name" value="Laa1/Sip1/HEATR5"/>
</dbReference>
<gene>
    <name evidence="1" type="primary">heatr5b</name>
    <name evidence="1" type="ORF">TNCT_12621</name>
</gene>
<dbReference type="OrthoDB" id="192608at2759"/>
<dbReference type="GO" id="GO:0005829">
    <property type="term" value="C:cytosol"/>
    <property type="evidence" value="ECO:0007669"/>
    <property type="project" value="GOC"/>
</dbReference>
<dbReference type="PANTHER" id="PTHR21663:SF0">
    <property type="entry name" value="HEAT REPEAT-CONTAINING PROTEIN 5B"/>
    <property type="match status" value="1"/>
</dbReference>
<dbReference type="GO" id="GO:0016020">
    <property type="term" value="C:membrane"/>
    <property type="evidence" value="ECO:0007669"/>
    <property type="project" value="TreeGrafter"/>
</dbReference>
<dbReference type="GO" id="GO:0005794">
    <property type="term" value="C:Golgi apparatus"/>
    <property type="evidence" value="ECO:0007669"/>
    <property type="project" value="TreeGrafter"/>
</dbReference>